<feature type="domain" description="G-protein coupled receptors family 2 profile 1" evidence="3">
    <location>
        <begin position="580"/>
        <end position="653"/>
    </location>
</feature>
<dbReference type="EMBL" id="CALNXK010000894">
    <property type="protein sequence ID" value="CAH3190631.1"/>
    <property type="molecule type" value="Genomic_DNA"/>
</dbReference>
<reference evidence="4 5" key="1">
    <citation type="submission" date="2022-05" db="EMBL/GenBank/DDBJ databases">
        <authorList>
            <consortium name="Genoscope - CEA"/>
            <person name="William W."/>
        </authorList>
    </citation>
    <scope>NUCLEOTIDE SEQUENCE [LARGE SCALE GENOMIC DNA]</scope>
</reference>
<dbReference type="InterPro" id="IPR001879">
    <property type="entry name" value="GPCR_2_extracellular_dom"/>
</dbReference>
<accession>A0ABN8SI95</accession>
<proteinExistence type="predicted"/>
<feature type="non-terminal residue" evidence="4">
    <location>
        <position position="1"/>
    </location>
</feature>
<dbReference type="InterPro" id="IPR036055">
    <property type="entry name" value="LDL_receptor-like_sf"/>
</dbReference>
<evidence type="ECO:0000313" key="4">
    <source>
        <dbReference type="EMBL" id="CAH3190631.1"/>
    </source>
</evidence>
<sequence>EIDHFYFCLCLMCNQYALFIYAVTSSRHCLGFDGKSYNVGDVWKLTPNSQCSCTAELLIQCSSSIVFTLKPLKPTTVFRVCRDNEQRIRNPGDEWLNDPTTKCTCSRDKFVLCAILKEPVCMDSSGKIKKYQETWLKNDCIKCACINGSINCTRYEVNVTYGLFEVKTYPICELCWHTFENDSSEDCKAFLGTASQQMRRPAMFKCFTGDHFIWDSHRCNGIFECPDGSDETGCEDKVCKDEEGRTYLIKNSKFGWRVSPCLSCHCSRGLLNCKKTLEVNFPGYYTDIYVIQENCTQPSCKVSQFLRNKKDACKAMEILQNNGLLFAGQTWNFSGCTFYFPGPNDEVGRICPPMVRPVCYVYNGAVCCASYCPVLEQVSKQMRGNLSFCPNSHQLVSSDIDNECKLTYCFRNYSMISCKTAITCQDEELNKYFEGATWSVGTCVQCSCQNGVIKCTRTISVLSSKNFEGRITEHCNQTECNVVRYVQENKAKCRACRWNGKVFYGDDHWEDDGVDFYCLQDPRHEMTRPGCYLGKRRATVCTGAIRGLNKLHLITKGELFLCDSGDEIVWGEERCDLRNDCYDLSDEKNCSNHFCQSEIKFGVQWPRTKTGEEVAVECSLADSILTGSFSSKCRTNGRLGTTWFHKITCGCELKALVDYFREKIQRTNTTNILNISTEFVNSYGRFKNKDVLLEMINDMFASVRRVISPITRRNSDKAVQLCEVATCSVQLIVGSTQSGFLYNGYRFIV</sequence>
<protein>
    <recommendedName>
        <fullName evidence="3">G-protein coupled receptors family 2 profile 1 domain-containing protein</fullName>
    </recommendedName>
</protein>
<dbReference type="Gene3D" id="4.10.400.10">
    <property type="entry name" value="Low-density Lipoprotein Receptor"/>
    <property type="match status" value="2"/>
</dbReference>
<gene>
    <name evidence="4" type="ORF">PLOB_00047764</name>
</gene>
<dbReference type="Proteomes" id="UP001159405">
    <property type="component" value="Unassembled WGS sequence"/>
</dbReference>
<organism evidence="4 5">
    <name type="scientific">Porites lobata</name>
    <dbReference type="NCBI Taxonomy" id="104759"/>
    <lineage>
        <taxon>Eukaryota</taxon>
        <taxon>Metazoa</taxon>
        <taxon>Cnidaria</taxon>
        <taxon>Anthozoa</taxon>
        <taxon>Hexacorallia</taxon>
        <taxon>Scleractinia</taxon>
        <taxon>Fungiina</taxon>
        <taxon>Poritidae</taxon>
        <taxon>Porites</taxon>
    </lineage>
</organism>
<dbReference type="Gene3D" id="2.10.70.10">
    <property type="entry name" value="Complement Module, domain 1"/>
    <property type="match status" value="1"/>
</dbReference>
<comment type="caution">
    <text evidence="4">The sequence shown here is derived from an EMBL/GenBank/DDBJ whole genome shotgun (WGS) entry which is preliminary data.</text>
</comment>
<keyword evidence="5" id="KW-1185">Reference proteome</keyword>
<evidence type="ECO:0000313" key="5">
    <source>
        <dbReference type="Proteomes" id="UP001159405"/>
    </source>
</evidence>
<comment type="caution">
    <text evidence="2">Lacks conserved residue(s) required for the propagation of feature annotation.</text>
</comment>
<dbReference type="CDD" id="cd00112">
    <property type="entry name" value="LDLa"/>
    <property type="match status" value="1"/>
</dbReference>
<dbReference type="PROSITE" id="PS50068">
    <property type="entry name" value="LDLRA_2"/>
    <property type="match status" value="1"/>
</dbReference>
<dbReference type="SUPFAM" id="SSF57424">
    <property type="entry name" value="LDL receptor-like module"/>
    <property type="match status" value="2"/>
</dbReference>
<dbReference type="InterPro" id="IPR002172">
    <property type="entry name" value="LDrepeatLR_classA_rpt"/>
</dbReference>
<name>A0ABN8SI95_9CNID</name>
<dbReference type="SMART" id="SM00192">
    <property type="entry name" value="LDLa"/>
    <property type="match status" value="2"/>
</dbReference>
<evidence type="ECO:0000259" key="3">
    <source>
        <dbReference type="PROSITE" id="PS50227"/>
    </source>
</evidence>
<evidence type="ECO:0000256" key="2">
    <source>
        <dbReference type="PROSITE-ProRule" id="PRU00124"/>
    </source>
</evidence>
<evidence type="ECO:0000256" key="1">
    <source>
        <dbReference type="ARBA" id="ARBA00023157"/>
    </source>
</evidence>
<feature type="disulfide bond" evidence="2">
    <location>
        <begin position="219"/>
        <end position="234"/>
    </location>
</feature>
<dbReference type="PROSITE" id="PS50227">
    <property type="entry name" value="G_PROTEIN_RECEP_F2_3"/>
    <property type="match status" value="1"/>
</dbReference>
<keyword evidence="1 2" id="KW-1015">Disulfide bond</keyword>